<dbReference type="Gene3D" id="3.40.366.10">
    <property type="entry name" value="Malonyl-Coenzyme A Acyl Carrier Protein, domain 2"/>
    <property type="match status" value="1"/>
</dbReference>
<dbReference type="PANTHER" id="PTHR43775:SF51">
    <property type="entry name" value="INACTIVE PHENOLPHTHIOCEROL SYNTHESIS POLYKETIDE SYNTHASE TYPE I PKS1-RELATED"/>
    <property type="match status" value="1"/>
</dbReference>
<dbReference type="PROSITE" id="PS52019">
    <property type="entry name" value="PKS_MFAS_DH"/>
    <property type="match status" value="1"/>
</dbReference>
<dbReference type="InterPro" id="IPR036736">
    <property type="entry name" value="ACP-like_sf"/>
</dbReference>
<dbReference type="SMART" id="SM00825">
    <property type="entry name" value="PKS_KS"/>
    <property type="match status" value="1"/>
</dbReference>
<dbReference type="Gene3D" id="3.30.70.3290">
    <property type="match status" value="1"/>
</dbReference>
<dbReference type="InterPro" id="IPR036291">
    <property type="entry name" value="NAD(P)-bd_dom_sf"/>
</dbReference>
<dbReference type="InterPro" id="IPR057326">
    <property type="entry name" value="KR_dom"/>
</dbReference>
<dbReference type="SMART" id="SM00822">
    <property type="entry name" value="PKS_KR"/>
    <property type="match status" value="1"/>
</dbReference>
<evidence type="ECO:0000259" key="6">
    <source>
        <dbReference type="PROSITE" id="PS50075"/>
    </source>
</evidence>
<accession>A0ABU2JCC7</accession>
<feature type="region of interest" description="N-terminal hotdog fold" evidence="5">
    <location>
        <begin position="912"/>
        <end position="1037"/>
    </location>
</feature>
<dbReference type="PROSITE" id="PS00606">
    <property type="entry name" value="KS3_1"/>
    <property type="match status" value="1"/>
</dbReference>
<dbReference type="SUPFAM" id="SSF51735">
    <property type="entry name" value="NAD(P)-binding Rossmann-fold domains"/>
    <property type="match status" value="2"/>
</dbReference>
<dbReference type="InterPro" id="IPR042104">
    <property type="entry name" value="PKS_dehydratase_sf"/>
</dbReference>
<dbReference type="Pfam" id="PF00109">
    <property type="entry name" value="ketoacyl-synt"/>
    <property type="match status" value="1"/>
</dbReference>
<dbReference type="InterPro" id="IPR014030">
    <property type="entry name" value="Ketoacyl_synth_N"/>
</dbReference>
<keyword evidence="10" id="KW-1185">Reference proteome</keyword>
<keyword evidence="3" id="KW-0808">Transferase</keyword>
<dbReference type="SMART" id="SM01294">
    <property type="entry name" value="PKS_PP_betabranch"/>
    <property type="match status" value="1"/>
</dbReference>
<dbReference type="Pfam" id="PF08659">
    <property type="entry name" value="KR"/>
    <property type="match status" value="1"/>
</dbReference>
<evidence type="ECO:0000313" key="10">
    <source>
        <dbReference type="Proteomes" id="UP001183176"/>
    </source>
</evidence>
<dbReference type="InterPro" id="IPR013968">
    <property type="entry name" value="PKS_KR"/>
</dbReference>
<dbReference type="InterPro" id="IPR049900">
    <property type="entry name" value="PKS_mFAS_DH"/>
</dbReference>
<feature type="domain" description="PKS/mFAS DH" evidence="8">
    <location>
        <begin position="912"/>
        <end position="1194"/>
    </location>
</feature>
<reference evidence="10" key="1">
    <citation type="submission" date="2023-07" db="EMBL/GenBank/DDBJ databases">
        <title>30 novel species of actinomycetes from the DSMZ collection.</title>
        <authorList>
            <person name="Nouioui I."/>
        </authorList>
    </citation>
    <scope>NUCLEOTIDE SEQUENCE [LARGE SCALE GENOMIC DNA]</scope>
    <source>
        <strain evidence="10">DSM 44399</strain>
    </source>
</reference>
<dbReference type="SUPFAM" id="SSF47336">
    <property type="entry name" value="ACP-like"/>
    <property type="match status" value="1"/>
</dbReference>
<evidence type="ECO:0000256" key="4">
    <source>
        <dbReference type="ARBA" id="ARBA00023315"/>
    </source>
</evidence>
<dbReference type="Gene3D" id="3.40.47.10">
    <property type="match status" value="1"/>
</dbReference>
<keyword evidence="2" id="KW-0597">Phosphoprotein</keyword>
<dbReference type="InterPro" id="IPR016036">
    <property type="entry name" value="Malonyl_transacylase_ACP-bd"/>
</dbReference>
<dbReference type="SMART" id="SM00823">
    <property type="entry name" value="PKS_PP"/>
    <property type="match status" value="1"/>
</dbReference>
<dbReference type="InterPro" id="IPR020841">
    <property type="entry name" value="PKS_Beta-ketoAc_synthase_dom"/>
</dbReference>
<evidence type="ECO:0000313" key="9">
    <source>
        <dbReference type="EMBL" id="MDT0262129.1"/>
    </source>
</evidence>
<dbReference type="InterPro" id="IPR001227">
    <property type="entry name" value="Ac_transferase_dom_sf"/>
</dbReference>
<dbReference type="CDD" id="cd08955">
    <property type="entry name" value="KR_2_FAS_SDR_x"/>
    <property type="match status" value="1"/>
</dbReference>
<evidence type="ECO:0000256" key="3">
    <source>
        <dbReference type="ARBA" id="ARBA00022679"/>
    </source>
</evidence>
<evidence type="ECO:0000256" key="1">
    <source>
        <dbReference type="ARBA" id="ARBA00022450"/>
    </source>
</evidence>
<keyword evidence="1" id="KW-0596">Phosphopantetheine</keyword>
<dbReference type="Gene3D" id="3.10.129.110">
    <property type="entry name" value="Polyketide synthase dehydratase"/>
    <property type="match status" value="1"/>
</dbReference>
<dbReference type="SUPFAM" id="SSF55048">
    <property type="entry name" value="Probable ACP-binding domain of malonyl-CoA ACP transacylase"/>
    <property type="match status" value="1"/>
</dbReference>
<comment type="caution">
    <text evidence="5">Lacks conserved residue(s) required for the propagation of feature annotation.</text>
</comment>
<evidence type="ECO:0000256" key="5">
    <source>
        <dbReference type="PROSITE-ProRule" id="PRU01363"/>
    </source>
</evidence>
<dbReference type="Pfam" id="PF02801">
    <property type="entry name" value="Ketoacyl-synt_C"/>
    <property type="match status" value="1"/>
</dbReference>
<name>A0ABU2JCC7_9ACTN</name>
<dbReference type="PROSITE" id="PS52004">
    <property type="entry name" value="KS3_2"/>
    <property type="match status" value="1"/>
</dbReference>
<dbReference type="SUPFAM" id="SSF53901">
    <property type="entry name" value="Thiolase-like"/>
    <property type="match status" value="1"/>
</dbReference>
<dbReference type="CDD" id="cd00833">
    <property type="entry name" value="PKS"/>
    <property type="match status" value="1"/>
</dbReference>
<dbReference type="PROSITE" id="PS50075">
    <property type="entry name" value="CARRIER"/>
    <property type="match status" value="1"/>
</dbReference>
<dbReference type="Proteomes" id="UP001183176">
    <property type="component" value="Unassembled WGS sequence"/>
</dbReference>
<evidence type="ECO:0000256" key="2">
    <source>
        <dbReference type="ARBA" id="ARBA00022553"/>
    </source>
</evidence>
<proteinExistence type="predicted"/>
<comment type="caution">
    <text evidence="9">The sequence shown here is derived from an EMBL/GenBank/DDBJ whole genome shotgun (WGS) entry which is preliminary data.</text>
</comment>
<dbReference type="InterPro" id="IPR020807">
    <property type="entry name" value="PKS_DH"/>
</dbReference>
<dbReference type="Gene3D" id="3.40.50.720">
    <property type="entry name" value="NAD(P)-binding Rossmann-like Domain"/>
    <property type="match status" value="1"/>
</dbReference>
<dbReference type="InterPro" id="IPR014031">
    <property type="entry name" value="Ketoacyl_synth_C"/>
</dbReference>
<dbReference type="Pfam" id="PF22621">
    <property type="entry name" value="CurL-like_PKS_C"/>
    <property type="match status" value="1"/>
</dbReference>
<dbReference type="Pfam" id="PF21089">
    <property type="entry name" value="PKS_DH_N"/>
    <property type="match status" value="1"/>
</dbReference>
<dbReference type="PANTHER" id="PTHR43775">
    <property type="entry name" value="FATTY ACID SYNTHASE"/>
    <property type="match status" value="1"/>
</dbReference>
<protein>
    <submittedName>
        <fullName evidence="9">Type I polyketide synthase</fullName>
    </submittedName>
</protein>
<feature type="domain" description="Ketosynthase family 3 (KS3)" evidence="7">
    <location>
        <begin position="24"/>
        <end position="448"/>
    </location>
</feature>
<dbReference type="InterPro" id="IPR016039">
    <property type="entry name" value="Thiolase-like"/>
</dbReference>
<dbReference type="SMART" id="SM00826">
    <property type="entry name" value="PKS_DH"/>
    <property type="match status" value="1"/>
</dbReference>
<dbReference type="Pfam" id="PF00550">
    <property type="entry name" value="PP-binding"/>
    <property type="match status" value="1"/>
</dbReference>
<organism evidence="9 10">
    <name type="scientific">Jatrophihabitans lederbergiae</name>
    <dbReference type="NCBI Taxonomy" id="3075547"/>
    <lineage>
        <taxon>Bacteria</taxon>
        <taxon>Bacillati</taxon>
        <taxon>Actinomycetota</taxon>
        <taxon>Actinomycetes</taxon>
        <taxon>Jatrophihabitantales</taxon>
        <taxon>Jatrophihabitantaceae</taxon>
        <taxon>Jatrophihabitans</taxon>
    </lineage>
</organism>
<dbReference type="SMART" id="SM00827">
    <property type="entry name" value="PKS_AT"/>
    <property type="match status" value="1"/>
</dbReference>
<dbReference type="EMBL" id="JAVREH010000014">
    <property type="protein sequence ID" value="MDT0262129.1"/>
    <property type="molecule type" value="Genomic_DNA"/>
</dbReference>
<feature type="domain" description="Carrier" evidence="6">
    <location>
        <begin position="1679"/>
        <end position="1754"/>
    </location>
</feature>
<dbReference type="InterPro" id="IPR016035">
    <property type="entry name" value="Acyl_Trfase/lysoPLipase"/>
</dbReference>
<keyword evidence="4" id="KW-0012">Acyltransferase</keyword>
<feature type="region of interest" description="C-terminal hotdog fold" evidence="5">
    <location>
        <begin position="1054"/>
        <end position="1194"/>
    </location>
</feature>
<dbReference type="InterPro" id="IPR050091">
    <property type="entry name" value="PKS_NRPS_Biosynth_Enz"/>
</dbReference>
<sequence length="1762" mass="187857">MSSEPSEAVPSGEDGLDALLQQKYEPIAIVGVGLRFPGGSESLDEFDEFLAKGSSGISPLPSDRWDVTAFTPEGPDDRGKIQTTGGGFLDRIDLFDPMFFNISPKEAQYIDPQQRMLLETAWQALENANIDPTSLRRGNGGVYIGASSIDYALELDSLPYTELDGLLASGITMFPLSGRISYFLGWRGPSASIDTACSSSLTALHMAVQGLRSGETDIALCGGVNALHHPRISVVFSHANMLAPDGLCKTFDDGADGYVRAEGCAVIVLKRLSTAQRDNDDILAIVRGTAVGQDGDSVGLTVPNGTAQEIVMRNAIKAARLTPGDVSYVEAHGTGTPLGDPIELGAINDVFSDSHDKQNPLVVGSVKTNLGHMEPASGLVGLIKVVAQLRSATIYPHLNLTTPSGRIPWDRYSIEIPVVGRSWSAPIRRALVNSFGFAGAIAAVVLEQAPQPAPRPAPAASEQPPSVLTVSAKSAAALAAQLAEYQQYAADRPDLDAGQFCATGNIGRAHFKHRAAAVVTDRASLVRALDQQAARTDRPEPVAIRKTGFLFSGQGSQYAGMGAALYRQYPVFARWVDECDQLFGPLLTESVRALLLGQTPEPELIHQTGYTQPALFTLEYALAKLWLSWGVQPGVLIGHSIGEVVAATVAGVFSLADAVTLVAARGRLMQSVSTPGGMAAVSTAADELTGLLADYPDLALAAINAPDQCVISGGLESLATVSAVLTDAGVRVEQLAVSHAFHSPLMTEVYDKFLSALEGIAFNEPTLSIVSNVTGKLGQRGELTDPHYWVRHIGSPVLFQAGLAAGVRRGRHALIEIGPSTALTSLAGRCLGTDEHLWLASLRRRNTGGDTIVKSLAAGYLGGLSIDWRRVHGDDRPDLLTLPTYRFQRKRYWLPNGGVGRRRATAVASTSHPLLGEQVSAGAADDGYSWQFDAEWSTEQPGYLAEHLIADATTVPIAAYIETIMAAQDAIWGHTGRVVTDLSVGEPLVLSNDEARVRTTVACRPGADQVEIRIESALGEVVTEHARATLLTEATPLTPGDGLWQHLYDRGPVTGSISGADLYTDFASVGRHYGPAFRLLTTVDCHPAGVLAAELTCRPAGPVEQLPVEVVEAALQALAAADLDGVLRSAVSMQSVRMFKKPRGSQLQVVAQTGSEPTAPGQRWTADLLILEGRNPVAELRGVVLEIGGAVAERQHFEHQLSWLADERQLPRTSQPRHVLTLNSNLPALADAACQVSPLADLAELPDALEDRSVTDVCWFWRRSAEPVSSAALRAECERNYRELLQVIGDLEASPPSRRLRLWLVTRGAQLLPGDRPDDGQALAASTLWGFGRVLLNEHPRYSATLVDLDPAGDSAPLVSEWESDSNAEFQLAYRGRERQVRRVQPVAVAEYATEGLSDTIRLRPDRTYLITGGLGGLGLVTARKLVELGARDLTLVSRRAIATPEATAVLDQLSERATVRLLRADLGAAEDVRQLFADLRVDAPPVGGIVHAAGEIGQSMISGLTWEAIDEQLAPKVYGGWALHEASRDLTDLEFFVLYTSIAGVIGGLTQAHYSAASTYGDALAVWRRASGLPALAVDWGAWAGVGMSARLDPTLSRQVELGGIGFFSPTRALRALSGLLSDPTAHRIVGQYDWDVIATAGPISDALYSEVARPAQRAAAGLDIAALVAKPKEERLAVIAGVIRATVAAALQYDEPESLDTTAELLSLGLDSLMSMEVKRGLEAAFGLILGASLTYDYPTVKQLTDFVNGQLLDTEGSSS</sequence>
<dbReference type="InterPro" id="IPR014043">
    <property type="entry name" value="Acyl_transferase_dom"/>
</dbReference>
<dbReference type="InterPro" id="IPR049552">
    <property type="entry name" value="PKS_DH_N"/>
</dbReference>
<evidence type="ECO:0000259" key="7">
    <source>
        <dbReference type="PROSITE" id="PS52004"/>
    </source>
</evidence>
<dbReference type="Gene3D" id="1.10.1200.10">
    <property type="entry name" value="ACP-like"/>
    <property type="match status" value="1"/>
</dbReference>
<dbReference type="SUPFAM" id="SSF52151">
    <property type="entry name" value="FabD/lysophospholipase-like"/>
    <property type="match status" value="1"/>
</dbReference>
<dbReference type="Pfam" id="PF00698">
    <property type="entry name" value="Acyl_transf_1"/>
    <property type="match status" value="1"/>
</dbReference>
<dbReference type="InterPro" id="IPR020806">
    <property type="entry name" value="PKS_PP-bd"/>
</dbReference>
<dbReference type="InterPro" id="IPR018201">
    <property type="entry name" value="Ketoacyl_synth_AS"/>
</dbReference>
<dbReference type="RefSeq" id="WP_311423280.1">
    <property type="nucleotide sequence ID" value="NZ_JAVREH010000014.1"/>
</dbReference>
<evidence type="ECO:0000259" key="8">
    <source>
        <dbReference type="PROSITE" id="PS52019"/>
    </source>
</evidence>
<gene>
    <name evidence="9" type="ORF">RM423_12075</name>
</gene>
<dbReference type="InterPro" id="IPR009081">
    <property type="entry name" value="PP-bd_ACP"/>
</dbReference>